<evidence type="ECO:0000313" key="1">
    <source>
        <dbReference type="EMBL" id="QYL15598.1"/>
    </source>
</evidence>
<evidence type="ECO:0008006" key="3">
    <source>
        <dbReference type="Google" id="ProtNLM"/>
    </source>
</evidence>
<evidence type="ECO:0000313" key="2">
    <source>
        <dbReference type="Proteomes" id="UP000825367"/>
    </source>
</evidence>
<name>A0ABX8VCU9_9MYCO</name>
<proteinExistence type="predicted"/>
<keyword evidence="2" id="KW-1185">Reference proteome</keyword>
<dbReference type="EMBL" id="CP080333">
    <property type="protein sequence ID" value="QYL15598.1"/>
    <property type="molecule type" value="Genomic_DNA"/>
</dbReference>
<protein>
    <recommendedName>
        <fullName evidence="3">DUF1214 domain-containing protein</fullName>
    </recommendedName>
</protein>
<organism evidence="1 2">
    <name type="scientific">Mycolicibacterium pallens</name>
    <dbReference type="NCBI Taxonomy" id="370524"/>
    <lineage>
        <taxon>Bacteria</taxon>
        <taxon>Bacillati</taxon>
        <taxon>Actinomycetota</taxon>
        <taxon>Actinomycetes</taxon>
        <taxon>Mycobacteriales</taxon>
        <taxon>Mycobacteriaceae</taxon>
        <taxon>Mycolicibacterium</taxon>
    </lineage>
</organism>
<dbReference type="RefSeq" id="WP_071942639.1">
    <property type="nucleotide sequence ID" value="NZ_BAAAVX010000083.1"/>
</dbReference>
<sequence length="402" mass="44784">MAFGDGPDDAALDVAWSEFCDRLKDAGREAFKDLNATSGIQRADAFRFLTQNLGQAFDLALETRDPSYPSIHTFCNPTRKLGGDCADFTYQQAWIDGDSIYRTIGTRGTARFFNVTVQGARPVGPHVLHEPFGDVPEANVFGHQLHIEPDGTFELYVGGPERGPNWLPTTPASRKLFIRQGFDRWDERPGHLRIERIDMAAPKPVPTAATMIEAMEWAGDFVTGLMSSWPEFPFTYGGVDSAHPNRFPAMDATAADAKRGRTAANMYWELGPDDALIVEFDAHDGLWMITNMGVFFTSMDYLYRPVSYTPSRAAVDADGKVRLVLAHDDPGVHNWVDTQGFERGNLTYRHMLEGEPAVLSTRLVARSELDQVLPPDTKRVNASERTAQLGERFHGVRGRFPL</sequence>
<gene>
    <name evidence="1" type="ORF">K0O64_21235</name>
</gene>
<dbReference type="Proteomes" id="UP000825367">
    <property type="component" value="Chromosome"/>
</dbReference>
<accession>A0ABX8VCU9</accession>
<reference evidence="1 2" key="1">
    <citation type="submission" date="2021-07" db="EMBL/GenBank/DDBJ databases">
        <title>Whole genome sequencing of non-tuberculosis mycobacteria type-strains.</title>
        <authorList>
            <person name="Igarashi Y."/>
            <person name="Osugi A."/>
            <person name="Mitarai S."/>
        </authorList>
    </citation>
    <scope>NUCLEOTIDE SEQUENCE [LARGE SCALE GENOMIC DNA]</scope>
    <source>
        <strain evidence="1 2">JCM 16370</strain>
    </source>
</reference>